<dbReference type="NCBIfam" id="NF003477">
    <property type="entry name" value="PRK05122.1"/>
    <property type="match status" value="1"/>
</dbReference>
<feature type="transmembrane region" description="Helical" evidence="4">
    <location>
        <begin position="148"/>
        <end position="168"/>
    </location>
</feature>
<feature type="transmembrane region" description="Helical" evidence="4">
    <location>
        <begin position="314"/>
        <end position="335"/>
    </location>
</feature>
<reference evidence="7" key="1">
    <citation type="journal article" date="2019" name="Int. J. Syst. Evol. Microbiol.">
        <title>The Global Catalogue of Microorganisms (GCM) 10K type strain sequencing project: providing services to taxonomists for standard genome sequencing and annotation.</title>
        <authorList>
            <consortium name="The Broad Institute Genomics Platform"/>
            <consortium name="The Broad Institute Genome Sequencing Center for Infectious Disease"/>
            <person name="Wu L."/>
            <person name="Ma J."/>
        </authorList>
    </citation>
    <scope>NUCLEOTIDE SEQUENCE [LARGE SCALE GENOMIC DNA]</scope>
    <source>
        <strain evidence="7">NBRC 3266</strain>
    </source>
</reference>
<dbReference type="CDD" id="cd17489">
    <property type="entry name" value="MFS_YfcJ_like"/>
    <property type="match status" value="1"/>
</dbReference>
<accession>A0ABQ5WR34</accession>
<keyword evidence="4" id="KW-1003">Cell membrane</keyword>
<feature type="transmembrane region" description="Helical" evidence="4">
    <location>
        <begin position="113"/>
        <end position="136"/>
    </location>
</feature>
<dbReference type="InterPro" id="IPR020846">
    <property type="entry name" value="MFS_dom"/>
</dbReference>
<name>A0ABQ5WR34_9PROT</name>
<organism evidence="6 7">
    <name type="scientific">Gluconobacter kondonii</name>
    <dbReference type="NCBI Taxonomy" id="941463"/>
    <lineage>
        <taxon>Bacteria</taxon>
        <taxon>Pseudomonadati</taxon>
        <taxon>Pseudomonadota</taxon>
        <taxon>Alphaproteobacteria</taxon>
        <taxon>Acetobacterales</taxon>
        <taxon>Acetobacteraceae</taxon>
        <taxon>Gluconobacter</taxon>
    </lineage>
</organism>
<keyword evidence="7" id="KW-1185">Reference proteome</keyword>
<dbReference type="HAMAP" id="MF_01118">
    <property type="entry name" value="MFS_YhhS"/>
    <property type="match status" value="1"/>
</dbReference>
<dbReference type="PANTHER" id="PTHR23531:SF1">
    <property type="entry name" value="QUINOLENE RESISTANCE PROTEIN NORA"/>
    <property type="match status" value="1"/>
</dbReference>
<evidence type="ECO:0000256" key="4">
    <source>
        <dbReference type="HAMAP-Rule" id="MF_01118"/>
    </source>
</evidence>
<dbReference type="Gene3D" id="1.20.1250.20">
    <property type="entry name" value="MFS general substrate transporter like domains"/>
    <property type="match status" value="1"/>
</dbReference>
<feature type="transmembrane region" description="Helical" evidence="4">
    <location>
        <begin position="47"/>
        <end position="72"/>
    </location>
</feature>
<comment type="similarity">
    <text evidence="4">Belongs to the major facilitator superfamily. YhhS family.</text>
</comment>
<dbReference type="InterPro" id="IPR036259">
    <property type="entry name" value="MFS_trans_sf"/>
</dbReference>
<comment type="caution">
    <text evidence="6">The sequence shown here is derived from an EMBL/GenBank/DDBJ whole genome shotgun (WGS) entry which is preliminary data.</text>
</comment>
<proteinExistence type="inferred from homology"/>
<evidence type="ECO:0000256" key="3">
    <source>
        <dbReference type="ARBA" id="ARBA00023136"/>
    </source>
</evidence>
<dbReference type="SUPFAM" id="SSF103473">
    <property type="entry name" value="MFS general substrate transporter"/>
    <property type="match status" value="1"/>
</dbReference>
<dbReference type="Pfam" id="PF07690">
    <property type="entry name" value="MFS_1"/>
    <property type="match status" value="1"/>
</dbReference>
<evidence type="ECO:0000259" key="5">
    <source>
        <dbReference type="PROSITE" id="PS50850"/>
    </source>
</evidence>
<feature type="transmembrane region" description="Helical" evidence="4">
    <location>
        <begin position="401"/>
        <end position="420"/>
    </location>
</feature>
<feature type="transmembrane region" description="Helical" evidence="4">
    <location>
        <begin position="180"/>
        <end position="199"/>
    </location>
</feature>
<keyword evidence="2 4" id="KW-1133">Transmembrane helix</keyword>
<feature type="transmembrane region" description="Helical" evidence="4">
    <location>
        <begin position="253"/>
        <end position="281"/>
    </location>
</feature>
<gene>
    <name evidence="6" type="ORF">GCM10007870_15390</name>
</gene>
<comment type="subcellular location">
    <subcellularLocation>
        <location evidence="4">Cell inner membrane</location>
        <topology evidence="4">Multi-pass membrane protein</topology>
    </subcellularLocation>
</comment>
<dbReference type="PROSITE" id="PS50850">
    <property type="entry name" value="MFS"/>
    <property type="match status" value="1"/>
</dbReference>
<dbReference type="InterPro" id="IPR052714">
    <property type="entry name" value="MFS_Exporter"/>
</dbReference>
<dbReference type="InterPro" id="IPR011701">
    <property type="entry name" value="MFS"/>
</dbReference>
<evidence type="ECO:0000313" key="6">
    <source>
        <dbReference type="EMBL" id="GLQ65955.1"/>
    </source>
</evidence>
<feature type="transmembrane region" description="Helical" evidence="4">
    <location>
        <begin position="211"/>
        <end position="232"/>
    </location>
</feature>
<feature type="domain" description="Major facilitator superfamily (MFS) profile" evidence="5">
    <location>
        <begin position="46"/>
        <end position="429"/>
    </location>
</feature>
<sequence>MTQRQGRPRDGTRHLAYAMGDLFTDEPQESRAMTAQETSAASPTKRVLAVVLFNLLVYIVIGLPNAVLAIFVHESLGYSTTVAGITFSLQYFATFAARPSAGRLVDRIGPKPVVIGGLVTCVLSGLLIAGSGLLAATPLLSLGVLLSSRLMLGWAESWAATGVIVWNIRRAGAENTAIAISWNGICSYGGIALGAPIGAKLSLLAAPYGGLVSVGILSAALPLFGLAIIGFYPAVEPLPATSKPIAFSRALRLVLPHGSALAAGSIGFGAISSFLALYYSVLHWEGAATALAVFGFIFVVIRFFFASQIATRGGVFVAIVSLLVEALGLATLGLFQTPFAALVGAALTGAGFSLLFPALGVLAVNSAGPENRGAALGAYSIFIDLAIAFSGLFLGQVIEFAGYRTMFATTAVCCLGGVLISRSLGRRIS</sequence>
<protein>
    <recommendedName>
        <fullName evidence="4">Uncharacterized MFS-type transporter GCM10007870_15390</fullName>
    </recommendedName>
</protein>
<evidence type="ECO:0000256" key="1">
    <source>
        <dbReference type="ARBA" id="ARBA00022692"/>
    </source>
</evidence>
<feature type="transmembrane region" description="Helical" evidence="4">
    <location>
        <begin position="287"/>
        <end position="305"/>
    </location>
</feature>
<evidence type="ECO:0000313" key="7">
    <source>
        <dbReference type="Proteomes" id="UP001156629"/>
    </source>
</evidence>
<keyword evidence="4" id="KW-0997">Cell inner membrane</keyword>
<dbReference type="InterPro" id="IPR023008">
    <property type="entry name" value="MFS_YhhS-like"/>
</dbReference>
<dbReference type="PANTHER" id="PTHR23531">
    <property type="entry name" value="QUINOLENE RESISTANCE PROTEIN NORA"/>
    <property type="match status" value="1"/>
</dbReference>
<keyword evidence="3 4" id="KW-0472">Membrane</keyword>
<dbReference type="Proteomes" id="UP001156629">
    <property type="component" value="Unassembled WGS sequence"/>
</dbReference>
<feature type="transmembrane region" description="Helical" evidence="4">
    <location>
        <begin position="341"/>
        <end position="364"/>
    </location>
</feature>
<keyword evidence="1 4" id="KW-0812">Transmembrane</keyword>
<feature type="transmembrane region" description="Helical" evidence="4">
    <location>
        <begin position="78"/>
        <end position="101"/>
    </location>
</feature>
<evidence type="ECO:0000256" key="2">
    <source>
        <dbReference type="ARBA" id="ARBA00022989"/>
    </source>
</evidence>
<feature type="transmembrane region" description="Helical" evidence="4">
    <location>
        <begin position="376"/>
        <end position="395"/>
    </location>
</feature>
<dbReference type="EMBL" id="BSNV01000006">
    <property type="protein sequence ID" value="GLQ65955.1"/>
    <property type="molecule type" value="Genomic_DNA"/>
</dbReference>
<keyword evidence="4" id="KW-0813">Transport</keyword>